<feature type="compositionally biased region" description="Gly residues" evidence="13">
    <location>
        <begin position="160"/>
        <end position="173"/>
    </location>
</feature>
<dbReference type="EMBL" id="CAJHNH020000557">
    <property type="protein sequence ID" value="CAG5118459.1"/>
    <property type="molecule type" value="Genomic_DNA"/>
</dbReference>
<name>A0A8S3YMY7_9EUPU</name>
<reference evidence="15" key="1">
    <citation type="submission" date="2021-04" db="EMBL/GenBank/DDBJ databases">
        <authorList>
            <consortium name="Molecular Ecology Group"/>
        </authorList>
    </citation>
    <scope>NUCLEOTIDE SEQUENCE</scope>
</reference>
<evidence type="ECO:0000256" key="13">
    <source>
        <dbReference type="SAM" id="MobiDB-lite"/>
    </source>
</evidence>
<feature type="domain" description="C2H2-type" evidence="14">
    <location>
        <begin position="510"/>
        <end position="537"/>
    </location>
</feature>
<evidence type="ECO:0000256" key="9">
    <source>
        <dbReference type="ARBA" id="ARBA00023125"/>
    </source>
</evidence>
<dbReference type="PANTHER" id="PTHR24390:SF159">
    <property type="entry name" value="GROWTH FACTOR INDEPENDENT 1 TRANSCRIPTIONAL REPRESSOR"/>
    <property type="match status" value="1"/>
</dbReference>
<protein>
    <recommendedName>
        <fullName evidence="14">C2H2-type domain-containing protein</fullName>
    </recommendedName>
</protein>
<dbReference type="AlphaFoldDB" id="A0A8S3YMY7"/>
<feature type="domain" description="C2H2-type" evidence="14">
    <location>
        <begin position="454"/>
        <end position="481"/>
    </location>
</feature>
<dbReference type="GO" id="GO:0008270">
    <property type="term" value="F:zinc ion binding"/>
    <property type="evidence" value="ECO:0007669"/>
    <property type="project" value="UniProtKB-KW"/>
</dbReference>
<evidence type="ECO:0000256" key="4">
    <source>
        <dbReference type="ARBA" id="ARBA00022723"/>
    </source>
</evidence>
<dbReference type="FunFam" id="3.30.160.60:FF:000125">
    <property type="entry name" value="Putative zinc finger protein 143"/>
    <property type="match status" value="1"/>
</dbReference>
<evidence type="ECO:0000256" key="11">
    <source>
        <dbReference type="ARBA" id="ARBA00023242"/>
    </source>
</evidence>
<evidence type="ECO:0000256" key="8">
    <source>
        <dbReference type="ARBA" id="ARBA00023015"/>
    </source>
</evidence>
<dbReference type="Proteomes" id="UP000678393">
    <property type="component" value="Unassembled WGS sequence"/>
</dbReference>
<evidence type="ECO:0000256" key="6">
    <source>
        <dbReference type="ARBA" id="ARBA00022771"/>
    </source>
</evidence>
<keyword evidence="7" id="KW-0862">Zinc</keyword>
<keyword evidence="8" id="KW-0805">Transcription regulation</keyword>
<keyword evidence="11" id="KW-0539">Nucleus</keyword>
<evidence type="ECO:0000256" key="1">
    <source>
        <dbReference type="ARBA" id="ARBA00003767"/>
    </source>
</evidence>
<dbReference type="PROSITE" id="PS00028">
    <property type="entry name" value="ZINC_FINGER_C2H2_1"/>
    <property type="match status" value="6"/>
</dbReference>
<evidence type="ECO:0000256" key="10">
    <source>
        <dbReference type="ARBA" id="ARBA00023163"/>
    </source>
</evidence>
<comment type="similarity">
    <text evidence="3">Belongs to the krueppel C2H2-type zinc-finger protein family.</text>
</comment>
<dbReference type="Gene3D" id="3.30.160.60">
    <property type="entry name" value="Classic Zinc Finger"/>
    <property type="match status" value="5"/>
</dbReference>
<proteinExistence type="inferred from homology"/>
<comment type="subcellular location">
    <subcellularLocation>
        <location evidence="2">Nucleus</location>
    </subcellularLocation>
</comment>
<accession>A0A8S3YMY7</accession>
<feature type="compositionally biased region" description="Polar residues" evidence="13">
    <location>
        <begin position="281"/>
        <end position="320"/>
    </location>
</feature>
<gene>
    <name evidence="15" type="ORF">CUNI_LOCUS4017</name>
</gene>
<feature type="non-terminal residue" evidence="15">
    <location>
        <position position="1"/>
    </location>
</feature>
<dbReference type="GO" id="GO:0000978">
    <property type="term" value="F:RNA polymerase II cis-regulatory region sequence-specific DNA binding"/>
    <property type="evidence" value="ECO:0007669"/>
    <property type="project" value="TreeGrafter"/>
</dbReference>
<dbReference type="PROSITE" id="PS50157">
    <property type="entry name" value="ZINC_FINGER_C2H2_2"/>
    <property type="match status" value="6"/>
</dbReference>
<dbReference type="GO" id="GO:0006357">
    <property type="term" value="P:regulation of transcription by RNA polymerase II"/>
    <property type="evidence" value="ECO:0007669"/>
    <property type="project" value="TreeGrafter"/>
</dbReference>
<organism evidence="15 16">
    <name type="scientific">Candidula unifasciata</name>
    <dbReference type="NCBI Taxonomy" id="100452"/>
    <lineage>
        <taxon>Eukaryota</taxon>
        <taxon>Metazoa</taxon>
        <taxon>Spiralia</taxon>
        <taxon>Lophotrochozoa</taxon>
        <taxon>Mollusca</taxon>
        <taxon>Gastropoda</taxon>
        <taxon>Heterobranchia</taxon>
        <taxon>Euthyneura</taxon>
        <taxon>Panpulmonata</taxon>
        <taxon>Eupulmonata</taxon>
        <taxon>Stylommatophora</taxon>
        <taxon>Helicina</taxon>
        <taxon>Helicoidea</taxon>
        <taxon>Geomitridae</taxon>
        <taxon>Candidula</taxon>
    </lineage>
</organism>
<dbReference type="SMART" id="SM00355">
    <property type="entry name" value="ZnF_C2H2"/>
    <property type="match status" value="7"/>
</dbReference>
<evidence type="ECO:0000313" key="15">
    <source>
        <dbReference type="EMBL" id="CAG5118459.1"/>
    </source>
</evidence>
<feature type="domain" description="C2H2-type" evidence="14">
    <location>
        <begin position="538"/>
        <end position="565"/>
    </location>
</feature>
<evidence type="ECO:0000259" key="14">
    <source>
        <dbReference type="PROSITE" id="PS50157"/>
    </source>
</evidence>
<keyword evidence="6 12" id="KW-0863">Zinc-finger</keyword>
<keyword evidence="9" id="KW-0238">DNA-binding</keyword>
<sequence length="651" mass="72083">MPPQNISLSPQQHHLDHQMNHSLLDPNTGIIVSMSDQHVAHQLRHAHGMLDLSETGSSLEHLAGGGHSSQSLTGLASARSSDHMLENIIGNDSRRQLHSLDRINNLSDGASLSVRQINSSDRDGASRPLSRLGVNALSERQNQQPMRNLTPVGMDSRTGQNGGGMLGSDGRGSVGMSNQPLTLGGNNVTGVQDSGNTNNQTLNYTSEQTPQNFLDSGSSVPRRGRPPSLGGVQHNIVDQQQHGAQTLSSHMSMRASLSEHPAHSHQGLVEHHSQHHVVRDTNGNNNHNGRSSLSIFRQDNNNGPLQSRPGSTLLSEANSHSEALQHSRAIYSTSSISGDRVVDDQSGSLIEETIASVASNLNKSSPDGGIMPGPLPPNALLGLENLGSVRTSSAASNLSHRGDESFADFVGRHHSQGIHMLSERTAQSLSGLMDENSMSQSPGHHQGRELDRTHPCLTCLKLFRSKQQLAQHSLVHTGIRKHICSFCDRAFKQLSHLQQHVRIHTGERKYVCQLCSRAFKQMTHLQQHHRIHTGERKYVCQICSRAFKQLTHLQKHHVVHTGERKFVCQCCDRAFKQQTHLQQHYRIHTGEKPYRCKFENCERAFAQLSNLQHHMRNHDDQVKKEATRIHKCQICHRCYTNESSLKSHTLK</sequence>
<dbReference type="GO" id="GO:0003700">
    <property type="term" value="F:DNA-binding transcription factor activity"/>
    <property type="evidence" value="ECO:0007669"/>
    <property type="project" value="TreeGrafter"/>
</dbReference>
<feature type="region of interest" description="Disordered" evidence="13">
    <location>
        <begin position="147"/>
        <end position="320"/>
    </location>
</feature>
<evidence type="ECO:0000256" key="7">
    <source>
        <dbReference type="ARBA" id="ARBA00022833"/>
    </source>
</evidence>
<keyword evidence="5" id="KW-0677">Repeat</keyword>
<dbReference type="SUPFAM" id="SSF57667">
    <property type="entry name" value="beta-beta-alpha zinc fingers"/>
    <property type="match status" value="4"/>
</dbReference>
<comment type="function">
    <text evidence="1">May be involved in transcriptional regulation.</text>
</comment>
<evidence type="ECO:0000256" key="12">
    <source>
        <dbReference type="PROSITE-ProRule" id="PRU00042"/>
    </source>
</evidence>
<dbReference type="PANTHER" id="PTHR24390">
    <property type="entry name" value="ZINC FINGER PROTEIN"/>
    <property type="match status" value="1"/>
</dbReference>
<evidence type="ECO:0000313" key="16">
    <source>
        <dbReference type="Proteomes" id="UP000678393"/>
    </source>
</evidence>
<comment type="caution">
    <text evidence="15">The sequence shown here is derived from an EMBL/GenBank/DDBJ whole genome shotgun (WGS) entry which is preliminary data.</text>
</comment>
<feature type="domain" description="C2H2-type" evidence="14">
    <location>
        <begin position="482"/>
        <end position="509"/>
    </location>
</feature>
<evidence type="ECO:0000256" key="2">
    <source>
        <dbReference type="ARBA" id="ARBA00004123"/>
    </source>
</evidence>
<feature type="domain" description="C2H2-type" evidence="14">
    <location>
        <begin position="566"/>
        <end position="593"/>
    </location>
</feature>
<dbReference type="OrthoDB" id="5305647at2759"/>
<dbReference type="InterPro" id="IPR013087">
    <property type="entry name" value="Znf_C2H2_type"/>
</dbReference>
<keyword evidence="4" id="KW-0479">Metal-binding</keyword>
<feature type="compositionally biased region" description="Polar residues" evidence="13">
    <location>
        <begin position="176"/>
        <end position="219"/>
    </location>
</feature>
<feature type="compositionally biased region" description="Polar residues" evidence="13">
    <location>
        <begin position="236"/>
        <end position="251"/>
    </location>
</feature>
<keyword evidence="16" id="KW-1185">Reference proteome</keyword>
<evidence type="ECO:0000256" key="5">
    <source>
        <dbReference type="ARBA" id="ARBA00022737"/>
    </source>
</evidence>
<keyword evidence="10" id="KW-0804">Transcription</keyword>
<dbReference type="FunFam" id="3.30.160.60:FF:001498">
    <property type="entry name" value="Zinc finger protein 404"/>
    <property type="match status" value="1"/>
</dbReference>
<evidence type="ECO:0000256" key="3">
    <source>
        <dbReference type="ARBA" id="ARBA00006991"/>
    </source>
</evidence>
<dbReference type="GO" id="GO:0005634">
    <property type="term" value="C:nucleus"/>
    <property type="evidence" value="ECO:0007669"/>
    <property type="project" value="UniProtKB-SubCell"/>
</dbReference>
<feature type="domain" description="C2H2-type" evidence="14">
    <location>
        <begin position="594"/>
        <end position="623"/>
    </location>
</feature>
<dbReference type="FunFam" id="3.30.160.60:FF:000100">
    <property type="entry name" value="Zinc finger 45-like"/>
    <property type="match status" value="1"/>
</dbReference>
<dbReference type="InterPro" id="IPR036236">
    <property type="entry name" value="Znf_C2H2_sf"/>
</dbReference>
<dbReference type="FunFam" id="3.30.160.60:FF:000226">
    <property type="entry name" value="Zinc finger protein 236 variant"/>
    <property type="match status" value="1"/>
</dbReference>
<dbReference type="FunFam" id="3.30.160.60:FF:000690">
    <property type="entry name" value="Zinc finger protein 354C"/>
    <property type="match status" value="1"/>
</dbReference>
<dbReference type="Pfam" id="PF00096">
    <property type="entry name" value="zf-C2H2"/>
    <property type="match status" value="4"/>
</dbReference>